<proteinExistence type="predicted"/>
<name>A0A8S4S325_9NEOP</name>
<accession>A0A8S4S325</accession>
<dbReference type="EMBL" id="CAKXAJ010025963">
    <property type="protein sequence ID" value="CAH2247549.1"/>
    <property type="molecule type" value="Genomic_DNA"/>
</dbReference>
<feature type="chain" id="PRO_5035946860" evidence="1">
    <location>
        <begin position="22"/>
        <end position="136"/>
    </location>
</feature>
<keyword evidence="3" id="KW-1185">Reference proteome</keyword>
<evidence type="ECO:0000313" key="3">
    <source>
        <dbReference type="Proteomes" id="UP000838756"/>
    </source>
</evidence>
<feature type="signal peptide" evidence="1">
    <location>
        <begin position="1"/>
        <end position="21"/>
    </location>
</feature>
<reference evidence="2" key="1">
    <citation type="submission" date="2022-03" db="EMBL/GenBank/DDBJ databases">
        <authorList>
            <person name="Lindestad O."/>
        </authorList>
    </citation>
    <scope>NUCLEOTIDE SEQUENCE</scope>
</reference>
<evidence type="ECO:0000313" key="2">
    <source>
        <dbReference type="EMBL" id="CAH2247549.1"/>
    </source>
</evidence>
<dbReference type="OrthoDB" id="6931130at2759"/>
<comment type="caution">
    <text evidence="2">The sequence shown here is derived from an EMBL/GenBank/DDBJ whole genome shotgun (WGS) entry which is preliminary data.</text>
</comment>
<evidence type="ECO:0000256" key="1">
    <source>
        <dbReference type="SAM" id="SignalP"/>
    </source>
</evidence>
<organism evidence="2 3">
    <name type="scientific">Pararge aegeria aegeria</name>
    <dbReference type="NCBI Taxonomy" id="348720"/>
    <lineage>
        <taxon>Eukaryota</taxon>
        <taxon>Metazoa</taxon>
        <taxon>Ecdysozoa</taxon>
        <taxon>Arthropoda</taxon>
        <taxon>Hexapoda</taxon>
        <taxon>Insecta</taxon>
        <taxon>Pterygota</taxon>
        <taxon>Neoptera</taxon>
        <taxon>Endopterygota</taxon>
        <taxon>Lepidoptera</taxon>
        <taxon>Glossata</taxon>
        <taxon>Ditrysia</taxon>
        <taxon>Papilionoidea</taxon>
        <taxon>Nymphalidae</taxon>
        <taxon>Satyrinae</taxon>
        <taxon>Satyrini</taxon>
        <taxon>Parargina</taxon>
        <taxon>Pararge</taxon>
    </lineage>
</organism>
<dbReference type="AlphaFoldDB" id="A0A8S4S325"/>
<keyword evidence="1" id="KW-0732">Signal</keyword>
<protein>
    <submittedName>
        <fullName evidence="2">Jg746 protein</fullName>
    </submittedName>
</protein>
<gene>
    <name evidence="2" type="primary">jg746</name>
    <name evidence="2" type="ORF">PAEG_LOCUS21596</name>
</gene>
<dbReference type="Proteomes" id="UP000838756">
    <property type="component" value="Unassembled WGS sequence"/>
</dbReference>
<sequence length="136" mass="15076">MAARSFAFIALCACAITTSRAVEPSARIYISSRTRARPASVFASDDVEKRYTPEIAEELKATKENALLLYTEYTSAASTDMKAFIHNVSSLLQDTIRTMESRVLDRALKSTKPTYLHWSGVVGPKSETPRRSLAEL</sequence>